<dbReference type="PANTHER" id="PTHR11733">
    <property type="entry name" value="ZINC METALLOPROTEASE FAMILY M13 NEPRILYSIN-RELATED"/>
    <property type="match status" value="1"/>
</dbReference>
<evidence type="ECO:0000313" key="12">
    <source>
        <dbReference type="Proteomes" id="UP000192578"/>
    </source>
</evidence>
<evidence type="ECO:0000256" key="8">
    <source>
        <dbReference type="SAM" id="MobiDB-lite"/>
    </source>
</evidence>
<dbReference type="GO" id="GO:0005886">
    <property type="term" value="C:plasma membrane"/>
    <property type="evidence" value="ECO:0007669"/>
    <property type="project" value="TreeGrafter"/>
</dbReference>
<dbReference type="GO" id="GO:0046872">
    <property type="term" value="F:metal ion binding"/>
    <property type="evidence" value="ECO:0007669"/>
    <property type="project" value="UniProtKB-KW"/>
</dbReference>
<dbReference type="Gene3D" id="1.10.1380.10">
    <property type="entry name" value="Neutral endopeptidase , domain2"/>
    <property type="match status" value="1"/>
</dbReference>
<evidence type="ECO:0000256" key="5">
    <source>
        <dbReference type="ARBA" id="ARBA00022801"/>
    </source>
</evidence>
<reference evidence="12" key="1">
    <citation type="submission" date="2017-01" db="EMBL/GenBank/DDBJ databases">
        <title>Comparative genomics of anhydrobiosis in the tardigrade Hypsibius dujardini.</title>
        <authorList>
            <person name="Yoshida Y."/>
            <person name="Koutsovoulos G."/>
            <person name="Laetsch D."/>
            <person name="Stevens L."/>
            <person name="Kumar S."/>
            <person name="Horikawa D."/>
            <person name="Ishino K."/>
            <person name="Komine S."/>
            <person name="Tomita M."/>
            <person name="Blaxter M."/>
            <person name="Arakawa K."/>
        </authorList>
    </citation>
    <scope>NUCLEOTIDE SEQUENCE [LARGE SCALE GENOMIC DNA]</scope>
    <source>
        <strain evidence="12">Z151</strain>
    </source>
</reference>
<dbReference type="Proteomes" id="UP000192578">
    <property type="component" value="Unassembled WGS sequence"/>
</dbReference>
<dbReference type="InterPro" id="IPR042089">
    <property type="entry name" value="Peptidase_M13_dom_2"/>
</dbReference>
<evidence type="ECO:0000259" key="9">
    <source>
        <dbReference type="Pfam" id="PF01431"/>
    </source>
</evidence>
<proteinExistence type="inferred from homology"/>
<protein>
    <submittedName>
        <fullName evidence="11">Neprilysin-11</fullName>
    </submittedName>
</protein>
<dbReference type="OrthoDB" id="6475849at2759"/>
<comment type="cofactor">
    <cofactor evidence="1">
        <name>Zn(2+)</name>
        <dbReference type="ChEBI" id="CHEBI:29105"/>
    </cofactor>
</comment>
<feature type="domain" description="Peptidase M13 C-terminal" evidence="9">
    <location>
        <begin position="588"/>
        <end position="788"/>
    </location>
</feature>
<evidence type="ECO:0000256" key="6">
    <source>
        <dbReference type="ARBA" id="ARBA00022833"/>
    </source>
</evidence>
<dbReference type="PRINTS" id="PR00786">
    <property type="entry name" value="NEPRILYSIN"/>
</dbReference>
<evidence type="ECO:0000256" key="7">
    <source>
        <dbReference type="ARBA" id="ARBA00023049"/>
    </source>
</evidence>
<dbReference type="Pfam" id="PF01431">
    <property type="entry name" value="Peptidase_M13"/>
    <property type="match status" value="1"/>
</dbReference>
<dbReference type="SUPFAM" id="SSF55486">
    <property type="entry name" value="Metalloproteases ('zincins'), catalytic domain"/>
    <property type="match status" value="1"/>
</dbReference>
<dbReference type="InterPro" id="IPR008753">
    <property type="entry name" value="Peptidase_M13_N"/>
</dbReference>
<keyword evidence="6" id="KW-0862">Zinc</keyword>
<dbReference type="AlphaFoldDB" id="A0A1W0WKB0"/>
<feature type="compositionally biased region" description="Basic and acidic residues" evidence="8">
    <location>
        <begin position="126"/>
        <end position="140"/>
    </location>
</feature>
<dbReference type="InterPro" id="IPR024079">
    <property type="entry name" value="MetalloPept_cat_dom_sf"/>
</dbReference>
<dbReference type="InterPro" id="IPR018497">
    <property type="entry name" value="Peptidase_M13_C"/>
</dbReference>
<comment type="similarity">
    <text evidence="2">Belongs to the peptidase M13 family.</text>
</comment>
<dbReference type="CDD" id="cd08662">
    <property type="entry name" value="M13"/>
    <property type="match status" value="1"/>
</dbReference>
<keyword evidence="4" id="KW-0479">Metal-binding</keyword>
<evidence type="ECO:0000256" key="1">
    <source>
        <dbReference type="ARBA" id="ARBA00001947"/>
    </source>
</evidence>
<keyword evidence="12" id="KW-1185">Reference proteome</keyword>
<dbReference type="GO" id="GO:0004222">
    <property type="term" value="F:metalloendopeptidase activity"/>
    <property type="evidence" value="ECO:0007669"/>
    <property type="project" value="InterPro"/>
</dbReference>
<dbReference type="PROSITE" id="PS51885">
    <property type="entry name" value="NEPRILYSIN"/>
    <property type="match status" value="1"/>
</dbReference>
<evidence type="ECO:0000256" key="3">
    <source>
        <dbReference type="ARBA" id="ARBA00022670"/>
    </source>
</evidence>
<evidence type="ECO:0000259" key="10">
    <source>
        <dbReference type="Pfam" id="PF05649"/>
    </source>
</evidence>
<dbReference type="Gene3D" id="3.40.390.10">
    <property type="entry name" value="Collagenase (Catalytic Domain)"/>
    <property type="match status" value="1"/>
</dbReference>
<keyword evidence="7" id="KW-0482">Metalloprotease</keyword>
<organism evidence="11 12">
    <name type="scientific">Hypsibius exemplaris</name>
    <name type="common">Freshwater tardigrade</name>
    <dbReference type="NCBI Taxonomy" id="2072580"/>
    <lineage>
        <taxon>Eukaryota</taxon>
        <taxon>Metazoa</taxon>
        <taxon>Ecdysozoa</taxon>
        <taxon>Tardigrada</taxon>
        <taxon>Eutardigrada</taxon>
        <taxon>Parachela</taxon>
        <taxon>Hypsibioidea</taxon>
        <taxon>Hypsibiidae</taxon>
        <taxon>Hypsibius</taxon>
    </lineage>
</organism>
<dbReference type="InterPro" id="IPR000718">
    <property type="entry name" value="Peptidase_M13"/>
</dbReference>
<sequence length="795" mass="87185">MADFGEIIDKFIAILLAIFEALSPDLVSRNVNSVENSFSGFGDFPSTTARWTTFTTSTFSSSSTEAPLTFVALLNGTRFPDFSANVCQSDFCRDYADSATFTLNTDVDPCDDFYAFACTGTSKITSSDDRRENVDQRPVETGRNGLSSVPTQLRNRTFTRLRGLLESNAPTESQSASKARQIYKACLNSGPGSEPANVDSLRLILSQVIGGWPLITPTWNASAFDLYRSLATAKSLGFDALFQWGVAENPDDPSRNTINLGEAVLGLASPDFYNSDSAASIRQAYRELIGNVASLLVGDNSTVNTLDVRDLVDLETKLANETSIAVNSTTKNLMSISAFIRQYEPTSRLGRELLNLFKTVLKGVRLDNSLTASSVINVENPTFFQLLGSQLGTVERLGVDGKRVLANYIGWNIVFTQLPLLGSAYRRALQTFATSAGVIVELDGTGGLGKPKWQECVEFVNGKMGNAVGALYVREFVPPEAKAKVMDIIAMVKNAALQYVTGATWLDLPDKTAAIEKLQAVVDYVGYPDFIVDNITLLDAYYDEISVADSHFDNMQKLSRFALHQQLRKLGGQNGRNIDNDTSPATVNAFYYYDKNLIALFAGLMQQPFFNMDAPDYVNYAGIGYLYAHEVTYVFQEKGSKSNGSGLPVAGWSATTLNAYRALVNSLRSQYRTFPPTRTLLPTVSPEDSDLVADNLALQFVLTAYRSNHTTPEQALPKLEQFSADMQLLLSFAHNWCEASAESTKGSLRSSASLSLQTYSKRLRVDIPLVNLPDFSDIYKCDLNSQIGSSRKVLL</sequence>
<feature type="domain" description="Peptidase M13 N-terminal" evidence="10">
    <location>
        <begin position="109"/>
        <end position="528"/>
    </location>
</feature>
<accession>A0A1W0WKB0</accession>
<dbReference type="GO" id="GO:0016485">
    <property type="term" value="P:protein processing"/>
    <property type="evidence" value="ECO:0007669"/>
    <property type="project" value="TreeGrafter"/>
</dbReference>
<evidence type="ECO:0000313" key="11">
    <source>
        <dbReference type="EMBL" id="OQV15650.1"/>
    </source>
</evidence>
<dbReference type="PANTHER" id="PTHR11733:SF167">
    <property type="entry name" value="FI17812P1-RELATED"/>
    <property type="match status" value="1"/>
</dbReference>
<evidence type="ECO:0000256" key="4">
    <source>
        <dbReference type="ARBA" id="ARBA00022723"/>
    </source>
</evidence>
<gene>
    <name evidence="11" type="ORF">BV898_10237</name>
</gene>
<evidence type="ECO:0000256" key="2">
    <source>
        <dbReference type="ARBA" id="ARBA00007357"/>
    </source>
</evidence>
<dbReference type="Pfam" id="PF05649">
    <property type="entry name" value="Peptidase_M13_N"/>
    <property type="match status" value="1"/>
</dbReference>
<dbReference type="EMBL" id="MTYJ01000086">
    <property type="protein sequence ID" value="OQV15650.1"/>
    <property type="molecule type" value="Genomic_DNA"/>
</dbReference>
<comment type="caution">
    <text evidence="11">The sequence shown here is derived from an EMBL/GenBank/DDBJ whole genome shotgun (WGS) entry which is preliminary data.</text>
</comment>
<feature type="region of interest" description="Disordered" evidence="8">
    <location>
        <begin position="126"/>
        <end position="148"/>
    </location>
</feature>
<keyword evidence="5" id="KW-0378">Hydrolase</keyword>
<keyword evidence="3" id="KW-0645">Protease</keyword>
<name>A0A1W0WKB0_HYPEX</name>